<evidence type="ECO:0000256" key="3">
    <source>
        <dbReference type="ARBA" id="ARBA00022538"/>
    </source>
</evidence>
<feature type="transmembrane region" description="Helical" evidence="9">
    <location>
        <begin position="545"/>
        <end position="567"/>
    </location>
</feature>
<feature type="transmembrane region" description="Helical" evidence="9">
    <location>
        <begin position="283"/>
        <end position="301"/>
    </location>
</feature>
<dbReference type="GO" id="GO:0008556">
    <property type="term" value="F:P-type potassium transmembrane transporter activity"/>
    <property type="evidence" value="ECO:0007669"/>
    <property type="project" value="InterPro"/>
</dbReference>
<evidence type="ECO:0000256" key="6">
    <source>
        <dbReference type="ARBA" id="ARBA00022989"/>
    </source>
</evidence>
<evidence type="ECO:0000256" key="8">
    <source>
        <dbReference type="ARBA" id="ARBA00023136"/>
    </source>
</evidence>
<comment type="subcellular location">
    <subcellularLocation>
        <location evidence="9">Cell membrane</location>
        <topology evidence="9">Multi-pass membrane protein</topology>
    </subcellularLocation>
</comment>
<dbReference type="GO" id="GO:0005886">
    <property type="term" value="C:plasma membrane"/>
    <property type="evidence" value="ECO:0007669"/>
    <property type="project" value="UniProtKB-SubCell"/>
</dbReference>
<feature type="transmembrane region" description="Helical" evidence="9">
    <location>
        <begin position="436"/>
        <end position="461"/>
    </location>
</feature>
<gene>
    <name evidence="9 10" type="primary">kdpA</name>
    <name evidence="10" type="ORF">HG421_02295</name>
</gene>
<organism evidence="10 11">
    <name type="scientific">Xanthomonas campestris pv. badrii</name>
    <dbReference type="NCBI Taxonomy" id="149696"/>
    <lineage>
        <taxon>Bacteria</taxon>
        <taxon>Pseudomonadati</taxon>
        <taxon>Pseudomonadota</taxon>
        <taxon>Gammaproteobacteria</taxon>
        <taxon>Lysobacterales</taxon>
        <taxon>Lysobacteraceae</taxon>
        <taxon>Xanthomonas</taxon>
    </lineage>
</organism>
<comment type="similarity">
    <text evidence="9">Belongs to the KdpA family.</text>
</comment>
<evidence type="ECO:0000256" key="4">
    <source>
        <dbReference type="ARBA" id="ARBA00022692"/>
    </source>
</evidence>
<dbReference type="RefSeq" id="WP_169704859.1">
    <property type="nucleotide sequence ID" value="NZ_CP051651.1"/>
</dbReference>
<comment type="function">
    <text evidence="9">Part of the high-affinity ATP-driven potassium transport (or Kdp) system, which catalyzes the hydrolysis of ATP coupled with the electrogenic transport of potassium into the cytoplasm. This subunit binds the extracellular potassium ions and delivers the ions to the membrane domain of KdpB through an intramembrane tunnel.</text>
</comment>
<dbReference type="EMBL" id="CP051651">
    <property type="protein sequence ID" value="QJD66670.1"/>
    <property type="molecule type" value="Genomic_DNA"/>
</dbReference>
<feature type="transmembrane region" description="Helical" evidence="9">
    <location>
        <begin position="308"/>
        <end position="327"/>
    </location>
</feature>
<dbReference type="PANTHER" id="PTHR30607">
    <property type="entry name" value="POTASSIUM-TRANSPORTING ATPASE A CHAIN"/>
    <property type="match status" value="1"/>
</dbReference>
<dbReference type="AlphaFoldDB" id="A0A7Z2V7S6"/>
<accession>A0A7Z2V7S6</accession>
<feature type="transmembrane region" description="Helical" evidence="9">
    <location>
        <begin position="61"/>
        <end position="80"/>
    </location>
</feature>
<comment type="subunit">
    <text evidence="9">The system is composed of three essential subunits: KdpA, KdpB and KdpC.</text>
</comment>
<proteinExistence type="inferred from homology"/>
<dbReference type="GO" id="GO:0030955">
    <property type="term" value="F:potassium ion binding"/>
    <property type="evidence" value="ECO:0007669"/>
    <property type="project" value="UniProtKB-UniRule"/>
</dbReference>
<evidence type="ECO:0000256" key="2">
    <source>
        <dbReference type="ARBA" id="ARBA00022475"/>
    </source>
</evidence>
<protein>
    <recommendedName>
        <fullName evidence="9">Potassium-transporting ATPase potassium-binding subunit</fullName>
    </recommendedName>
    <alternativeName>
        <fullName evidence="9">ATP phosphohydrolase [potassium-transporting] A chain</fullName>
    </alternativeName>
    <alternativeName>
        <fullName evidence="9">Potassium-binding and translocating subunit A</fullName>
    </alternativeName>
    <alternativeName>
        <fullName evidence="9">Potassium-translocating ATPase A chain</fullName>
    </alternativeName>
</protein>
<keyword evidence="6 9" id="KW-1133">Transmembrane helix</keyword>
<keyword evidence="2 9" id="KW-1003">Cell membrane</keyword>
<evidence type="ECO:0000313" key="10">
    <source>
        <dbReference type="EMBL" id="QJD66670.1"/>
    </source>
</evidence>
<dbReference type="HAMAP" id="MF_00275">
    <property type="entry name" value="KdpA"/>
    <property type="match status" value="1"/>
</dbReference>
<feature type="transmembrane region" description="Helical" evidence="9">
    <location>
        <begin position="498"/>
        <end position="524"/>
    </location>
</feature>
<evidence type="ECO:0000256" key="9">
    <source>
        <dbReference type="HAMAP-Rule" id="MF_00275"/>
    </source>
</evidence>
<keyword evidence="3 9" id="KW-0633">Potassium transport</keyword>
<keyword evidence="5 9" id="KW-0630">Potassium</keyword>
<reference evidence="10 11" key="2">
    <citation type="submission" date="2020-04" db="EMBL/GenBank/DDBJ databases">
        <authorList>
            <person name="Fomenkov A."/>
            <person name="Anton B.P."/>
            <person name="Roberts R.J."/>
        </authorList>
    </citation>
    <scope>NUCLEOTIDE SEQUENCE [LARGE SCALE GENOMIC DNA]</scope>
    <source>
        <strain evidence="10 11">NEB122</strain>
    </source>
</reference>
<dbReference type="PANTHER" id="PTHR30607:SF2">
    <property type="entry name" value="POTASSIUM-TRANSPORTING ATPASE POTASSIUM-BINDING SUBUNIT"/>
    <property type="match status" value="1"/>
</dbReference>
<dbReference type="Pfam" id="PF03814">
    <property type="entry name" value="KdpA"/>
    <property type="match status" value="1"/>
</dbReference>
<evidence type="ECO:0000256" key="5">
    <source>
        <dbReference type="ARBA" id="ARBA00022958"/>
    </source>
</evidence>
<keyword evidence="7 9" id="KW-0406">Ion transport</keyword>
<reference evidence="10 11" key="1">
    <citation type="submission" date="2020-04" db="EMBL/GenBank/DDBJ databases">
        <title>Genome-Wide Identification of 5-Methylcytosine Sites in Bacterial Genomes By High-Throughput Sequencing of MspJI Restriction Fragments.</title>
        <authorList>
            <person name="Wu V."/>
        </authorList>
    </citation>
    <scope>NUCLEOTIDE SEQUENCE [LARGE SCALE GENOMIC DNA]</scope>
    <source>
        <strain evidence="10 11">NEB122</strain>
    </source>
</reference>
<name>A0A7Z2V7S6_XANCA</name>
<feature type="transmembrane region" description="Helical" evidence="9">
    <location>
        <begin position="6"/>
        <end position="23"/>
    </location>
</feature>
<feature type="transmembrane region" description="Helical" evidence="9">
    <location>
        <begin position="200"/>
        <end position="217"/>
    </location>
</feature>
<evidence type="ECO:0000313" key="11">
    <source>
        <dbReference type="Proteomes" id="UP000503498"/>
    </source>
</evidence>
<sequence length="580" mass="61230">MTETFLVYALAIVLAWPVGRYLAAVMRGAPMRGDGVFGLIERPLYALLGTRPQQGMSWRGYAMAFVISNLVVGLLTWVVFMTQAWLPLNPDAIANMRWDTALHTMVSFLTNTNQQHYSGQSQLSYLSQMTGIVGLQVVTPMMGLALAVATLRALFGGRAIAPPSYGTPASDATASASAETLPEADVGNYWADVIRASVRVLLPLCLLWTVLLGWQGVPSTLQGAATAVPLDSGAGMARQTIPVGPVASMVAAKQLGTNGGGWYGPNSTVALENPTPLSNLLETLALVLLPMSVVFMVGYLTGRKRLTALVFGTMLTMSAVSTALLLWSEAQSGSSASPALMEGKEVRIGADASALWAALTTQTSNGSVNAMHDSLAPLSGLVTLVDMLINAIWGGIGCGLQQFVVYLLLSVFLAGLMTGRTPELFGRKIESREVQLLALLILLQPLVVLGFTAVALAVPAFTANSNPGFHGISQVFYEYTSAFANNGSGFEGLGDATYWWSLSCAVVLALGRYPALILPLMVAARMAVKRRAPESAGSLQVETPTFALTLMAIVLVLTVLQFMPALVLGPIAEDLALAAS</sequence>
<evidence type="ECO:0000256" key="1">
    <source>
        <dbReference type="ARBA" id="ARBA00022448"/>
    </source>
</evidence>
<feature type="transmembrane region" description="Helical" evidence="9">
    <location>
        <begin position="132"/>
        <end position="155"/>
    </location>
</feature>
<keyword evidence="1 9" id="KW-0813">Transport</keyword>
<evidence type="ECO:0000256" key="7">
    <source>
        <dbReference type="ARBA" id="ARBA00023065"/>
    </source>
</evidence>
<dbReference type="Proteomes" id="UP000503498">
    <property type="component" value="Chromosome"/>
</dbReference>
<dbReference type="InterPro" id="IPR004623">
    <property type="entry name" value="KdpA"/>
</dbReference>
<keyword evidence="4 9" id="KW-0812">Transmembrane</keyword>
<dbReference type="PIRSF" id="PIRSF001294">
    <property type="entry name" value="K_ATPaseA"/>
    <property type="match status" value="1"/>
</dbReference>
<feature type="transmembrane region" description="Helical" evidence="9">
    <location>
        <begin position="391"/>
        <end position="416"/>
    </location>
</feature>
<keyword evidence="8 9" id="KW-0472">Membrane</keyword>
<dbReference type="NCBIfam" id="TIGR00680">
    <property type="entry name" value="kdpA"/>
    <property type="match status" value="1"/>
</dbReference>